<dbReference type="AlphaFoldDB" id="A0A1V6PJR4"/>
<dbReference type="STRING" id="69771.A0A1V6PJR4"/>
<evidence type="ECO:0008006" key="3">
    <source>
        <dbReference type="Google" id="ProtNLM"/>
    </source>
</evidence>
<gene>
    <name evidence="1" type="ORF">PENDEC_c003G06200</name>
</gene>
<dbReference type="Gene3D" id="3.30.70.330">
    <property type="match status" value="1"/>
</dbReference>
<reference evidence="2" key="1">
    <citation type="journal article" date="2017" name="Nat. Microbiol.">
        <title>Global analysis of biosynthetic gene clusters reveals vast potential of secondary metabolite production in Penicillium species.</title>
        <authorList>
            <person name="Nielsen J.C."/>
            <person name="Grijseels S."/>
            <person name="Prigent S."/>
            <person name="Ji B."/>
            <person name="Dainat J."/>
            <person name="Nielsen K.F."/>
            <person name="Frisvad J.C."/>
            <person name="Workman M."/>
            <person name="Nielsen J."/>
        </authorList>
    </citation>
    <scope>NUCLEOTIDE SEQUENCE [LARGE SCALE GENOMIC DNA]</scope>
    <source>
        <strain evidence="2">IBT 11843</strain>
    </source>
</reference>
<dbReference type="InterPro" id="IPR012677">
    <property type="entry name" value="Nucleotide-bd_a/b_plait_sf"/>
</dbReference>
<dbReference type="InterPro" id="IPR035979">
    <property type="entry name" value="RBD_domain_sf"/>
</dbReference>
<sequence length="195" mass="22210">MNSALQIYSKAVPKATYQDIEIKMREENFKIFLTGLEKVNAEVITVTCPHNSYVEFGQWRTLFHNLLGDFVLSDRFALCRPHKRWNAGHWDLCLINQLGSSILTVTHQEVVQVFGRSPKLIHYSLCPIHIIMERSTGKTVCAFAEFDSYESAKEAVDRVNGAHDSHTGPRIGNRHVDVTLSSQEELLRAHFPMAK</sequence>
<organism evidence="1 2">
    <name type="scientific">Penicillium decumbens</name>
    <dbReference type="NCBI Taxonomy" id="69771"/>
    <lineage>
        <taxon>Eukaryota</taxon>
        <taxon>Fungi</taxon>
        <taxon>Dikarya</taxon>
        <taxon>Ascomycota</taxon>
        <taxon>Pezizomycotina</taxon>
        <taxon>Eurotiomycetes</taxon>
        <taxon>Eurotiomycetidae</taxon>
        <taxon>Eurotiales</taxon>
        <taxon>Aspergillaceae</taxon>
        <taxon>Penicillium</taxon>
    </lineage>
</organism>
<dbReference type="Proteomes" id="UP000191522">
    <property type="component" value="Unassembled WGS sequence"/>
</dbReference>
<dbReference type="EMBL" id="MDYL01000003">
    <property type="protein sequence ID" value="OQD76947.1"/>
    <property type="molecule type" value="Genomic_DNA"/>
</dbReference>
<keyword evidence="2" id="KW-1185">Reference proteome</keyword>
<dbReference type="CDD" id="cd00590">
    <property type="entry name" value="RRM_SF"/>
    <property type="match status" value="1"/>
</dbReference>
<dbReference type="GO" id="GO:0003676">
    <property type="term" value="F:nucleic acid binding"/>
    <property type="evidence" value="ECO:0007669"/>
    <property type="project" value="InterPro"/>
</dbReference>
<accession>A0A1V6PJR4</accession>
<dbReference type="SUPFAM" id="SSF54928">
    <property type="entry name" value="RNA-binding domain, RBD"/>
    <property type="match status" value="1"/>
</dbReference>
<proteinExistence type="predicted"/>
<comment type="caution">
    <text evidence="1">The sequence shown here is derived from an EMBL/GenBank/DDBJ whole genome shotgun (WGS) entry which is preliminary data.</text>
</comment>
<protein>
    <recommendedName>
        <fullName evidence="3">RRM domain-containing protein</fullName>
    </recommendedName>
</protein>
<evidence type="ECO:0000313" key="2">
    <source>
        <dbReference type="Proteomes" id="UP000191522"/>
    </source>
</evidence>
<dbReference type="OrthoDB" id="336240at2759"/>
<name>A0A1V6PJR4_PENDC</name>
<evidence type="ECO:0000313" key="1">
    <source>
        <dbReference type="EMBL" id="OQD76947.1"/>
    </source>
</evidence>